<organism evidence="2 3">
    <name type="scientific">Acinetobacter towneri</name>
    <dbReference type="NCBI Taxonomy" id="202956"/>
    <lineage>
        <taxon>Bacteria</taxon>
        <taxon>Pseudomonadati</taxon>
        <taxon>Pseudomonadota</taxon>
        <taxon>Gammaproteobacteria</taxon>
        <taxon>Moraxellales</taxon>
        <taxon>Moraxellaceae</taxon>
        <taxon>Acinetobacter</taxon>
    </lineage>
</organism>
<keyword evidence="1" id="KW-0175">Coiled coil</keyword>
<reference evidence="2 3" key="1">
    <citation type="submission" date="2016-10" db="EMBL/GenBank/DDBJ databases">
        <title>Genome of airborne Acinetobacter sp. 5-2Ac02 in the hospital environment: Species near to Acinetobacter towneri.</title>
        <authorList>
            <person name="Barbosa B."/>
            <person name="Fernandez-Garcia L."/>
            <person name="Gato E."/>
            <person name="Leao R."/>
            <person name="Albano R."/>
            <person name="Fernandez B."/>
            <person name="Fernandez-Cuenca F."/>
            <person name="Marques E."/>
            <person name="Tomas M."/>
        </authorList>
    </citation>
    <scope>NUCLEOTIDE SEQUENCE [LARGE SCALE GENOMIC DNA]</scope>
    <source>
        <strain evidence="2 3">5-2Ac02</strain>
    </source>
</reference>
<dbReference type="AlphaFoldDB" id="A0A1E8E0J8"/>
<evidence type="ECO:0000313" key="2">
    <source>
        <dbReference type="EMBL" id="OFE43192.1"/>
    </source>
</evidence>
<protein>
    <submittedName>
        <fullName evidence="2">Uncharacterized protein</fullName>
    </submittedName>
</protein>
<name>A0A1E8E0J8_9GAMM</name>
<dbReference type="STRING" id="202956.BJN41_09070"/>
<gene>
    <name evidence="2" type="ORF">BJN41_09070</name>
</gene>
<sequence length="206" mass="24049">MTLNVGSDFKQRWLTAPQAVRQTFMDDLHRICEVLQPETQLHQWIAEDQRAQQQSQEKIEQAYADLKARLIEEARQRRQLALELKLEERRAEQAAYAAQLQQDEVQRFAEQTQVLELMRQSLDQEISNYTARYEQNPELPTVTFNQAATAVNDDKITSELESVRLRLELEAETQIEQAVTVFRARLHAAAQEEIDYILKNSSFSKE</sequence>
<dbReference type="EMBL" id="MKQS01000015">
    <property type="protein sequence ID" value="OFE43192.1"/>
    <property type="molecule type" value="Genomic_DNA"/>
</dbReference>
<dbReference type="Proteomes" id="UP000186931">
    <property type="component" value="Unassembled WGS sequence"/>
</dbReference>
<dbReference type="RefSeq" id="WP_070154740.1">
    <property type="nucleotide sequence ID" value="NZ_MKQS01000015.1"/>
</dbReference>
<evidence type="ECO:0000313" key="3">
    <source>
        <dbReference type="Proteomes" id="UP000186931"/>
    </source>
</evidence>
<dbReference type="eggNOG" id="ENOG5033AI8">
    <property type="taxonomic scope" value="Bacteria"/>
</dbReference>
<feature type="coiled-coil region" evidence="1">
    <location>
        <begin position="56"/>
        <end position="83"/>
    </location>
</feature>
<proteinExistence type="predicted"/>
<evidence type="ECO:0000256" key="1">
    <source>
        <dbReference type="SAM" id="Coils"/>
    </source>
</evidence>
<comment type="caution">
    <text evidence="2">The sequence shown here is derived from an EMBL/GenBank/DDBJ whole genome shotgun (WGS) entry which is preliminary data.</text>
</comment>
<accession>A0A1E8E0J8</accession>